<dbReference type="PANTHER" id="PTHR42930:SF6">
    <property type="entry name" value="PHOSPHATE REGULATORY PROTEIN-LIKE PROTEIN"/>
    <property type="match status" value="1"/>
</dbReference>
<name>A0A1I6U336_9EURY</name>
<dbReference type="Gene3D" id="1.20.58.220">
    <property type="entry name" value="Phosphate transport system protein phou homolog 2, domain 2"/>
    <property type="match status" value="1"/>
</dbReference>
<sequence length="355" mass="38789">MYTRKVQTVGSGTYTVSIPKDWARSADIDGGDTVNLHAHIDGVLALQAEEREDETPGRATMRVGPDDVTSLERTIRAAYAAGTKEIQLETTDGFTAEQRRVVDRVARTLTGVSVTEESESKLTVRTLLDTEEVSVRQSVRQLAFVALSMHRDATAVLTAGTSSGNVADRDEQVDRLYAMIDRSFARGLARLDEVDSLGLTRPELFELWATTRELERVADHAGGIETAAGRIADSIDASVTEEVREIAQRARDIVADAVDVVLGDSDAETARQALDARDRLREDIASFERRLDASSADESQLERVLERLGRTAEHGANVAEYGLRHAIYRGELSEPPFVPNHADDSEQESHASTGG</sequence>
<evidence type="ECO:0000256" key="2">
    <source>
        <dbReference type="SAM" id="MobiDB-lite"/>
    </source>
</evidence>
<dbReference type="Pfam" id="PF01895">
    <property type="entry name" value="PhoU"/>
    <property type="match status" value="1"/>
</dbReference>
<dbReference type="InterPro" id="IPR028366">
    <property type="entry name" value="PhoU"/>
</dbReference>
<gene>
    <name evidence="4" type="ORF">SAMN04488556_3508</name>
</gene>
<dbReference type="Pfam" id="PF04014">
    <property type="entry name" value="MazE_antitoxin"/>
    <property type="match status" value="1"/>
</dbReference>
<dbReference type="PANTHER" id="PTHR42930">
    <property type="entry name" value="PHOSPHATE-SPECIFIC TRANSPORT SYSTEM ACCESSORY PROTEIN PHOU"/>
    <property type="match status" value="1"/>
</dbReference>
<dbReference type="GO" id="GO:0045936">
    <property type="term" value="P:negative regulation of phosphate metabolic process"/>
    <property type="evidence" value="ECO:0007669"/>
    <property type="project" value="InterPro"/>
</dbReference>
<dbReference type="Proteomes" id="UP000199199">
    <property type="component" value="Unassembled WGS sequence"/>
</dbReference>
<protein>
    <submittedName>
        <fullName evidence="4">Phosphate uptake regulator</fullName>
    </submittedName>
</protein>
<dbReference type="EMBL" id="FOZS01000004">
    <property type="protein sequence ID" value="SFS95832.1"/>
    <property type="molecule type" value="Genomic_DNA"/>
</dbReference>
<evidence type="ECO:0000259" key="3">
    <source>
        <dbReference type="SMART" id="SM00966"/>
    </source>
</evidence>
<dbReference type="RefSeq" id="WP_092906478.1">
    <property type="nucleotide sequence ID" value="NZ_FOZS01000004.1"/>
</dbReference>
<reference evidence="5" key="1">
    <citation type="submission" date="2016-10" db="EMBL/GenBank/DDBJ databases">
        <authorList>
            <person name="Varghese N."/>
            <person name="Submissions S."/>
        </authorList>
    </citation>
    <scope>NUCLEOTIDE SEQUENCE [LARGE SCALE GENOMIC DNA]</scope>
    <source>
        <strain evidence="5">DSM 22427</strain>
    </source>
</reference>
<evidence type="ECO:0000256" key="1">
    <source>
        <dbReference type="SAM" id="Coils"/>
    </source>
</evidence>
<dbReference type="InterPro" id="IPR007159">
    <property type="entry name" value="SpoVT-AbrB_dom"/>
</dbReference>
<evidence type="ECO:0000313" key="4">
    <source>
        <dbReference type="EMBL" id="SFS95832.1"/>
    </source>
</evidence>
<evidence type="ECO:0000313" key="5">
    <source>
        <dbReference type="Proteomes" id="UP000199199"/>
    </source>
</evidence>
<keyword evidence="1" id="KW-0175">Coiled coil</keyword>
<dbReference type="AlphaFoldDB" id="A0A1I6U336"/>
<dbReference type="InterPro" id="IPR038078">
    <property type="entry name" value="PhoU-like_sf"/>
</dbReference>
<feature type="domain" description="SpoVT-AbrB" evidence="3">
    <location>
        <begin position="8"/>
        <end position="54"/>
    </location>
</feature>
<feature type="region of interest" description="Disordered" evidence="2">
    <location>
        <begin position="333"/>
        <end position="355"/>
    </location>
</feature>
<dbReference type="GO" id="GO:0003677">
    <property type="term" value="F:DNA binding"/>
    <property type="evidence" value="ECO:0007669"/>
    <property type="project" value="InterPro"/>
</dbReference>
<keyword evidence="5" id="KW-1185">Reference proteome</keyword>
<dbReference type="InterPro" id="IPR026022">
    <property type="entry name" value="PhoU_dom"/>
</dbReference>
<organism evidence="4 5">
    <name type="scientific">Halostagnicola kamekurae</name>
    <dbReference type="NCBI Taxonomy" id="619731"/>
    <lineage>
        <taxon>Archaea</taxon>
        <taxon>Methanobacteriati</taxon>
        <taxon>Methanobacteriota</taxon>
        <taxon>Stenosarchaea group</taxon>
        <taxon>Halobacteria</taxon>
        <taxon>Halobacteriales</taxon>
        <taxon>Natrialbaceae</taxon>
        <taxon>Halostagnicola</taxon>
    </lineage>
</organism>
<dbReference type="SUPFAM" id="SSF109755">
    <property type="entry name" value="PhoU-like"/>
    <property type="match status" value="1"/>
</dbReference>
<feature type="coiled-coil region" evidence="1">
    <location>
        <begin position="270"/>
        <end position="297"/>
    </location>
</feature>
<dbReference type="GO" id="GO:0030643">
    <property type="term" value="P:intracellular phosphate ion homeostasis"/>
    <property type="evidence" value="ECO:0007669"/>
    <property type="project" value="InterPro"/>
</dbReference>
<accession>A0A1I6U336</accession>
<dbReference type="SMART" id="SM00966">
    <property type="entry name" value="SpoVT_AbrB"/>
    <property type="match status" value="1"/>
</dbReference>
<proteinExistence type="predicted"/>
<dbReference type="OrthoDB" id="40991at2157"/>